<reference evidence="3 4" key="1">
    <citation type="submission" date="2019-04" db="EMBL/GenBank/DDBJ databases">
        <title>Lampropedia sp YIM MLB12 draf genome.</title>
        <authorList>
            <person name="Wang Y.-X."/>
        </authorList>
    </citation>
    <scope>NUCLEOTIDE SEQUENCE [LARGE SCALE GENOMIC DNA]</scope>
    <source>
        <strain evidence="3 4">YIM MLB12</strain>
    </source>
</reference>
<feature type="signal peptide" evidence="2">
    <location>
        <begin position="1"/>
        <end position="23"/>
    </location>
</feature>
<proteinExistence type="predicted"/>
<evidence type="ECO:0000256" key="1">
    <source>
        <dbReference type="SAM" id="Phobius"/>
    </source>
</evidence>
<dbReference type="RefSeq" id="WP_136405462.1">
    <property type="nucleotide sequence ID" value="NZ_SSWX01000004.1"/>
</dbReference>
<organism evidence="3 4">
    <name type="scientific">Lampropedia aestuarii</name>
    <dbReference type="NCBI Taxonomy" id="2562762"/>
    <lineage>
        <taxon>Bacteria</taxon>
        <taxon>Pseudomonadati</taxon>
        <taxon>Pseudomonadota</taxon>
        <taxon>Betaproteobacteria</taxon>
        <taxon>Burkholderiales</taxon>
        <taxon>Comamonadaceae</taxon>
        <taxon>Lampropedia</taxon>
    </lineage>
</organism>
<dbReference type="Gene3D" id="1.10.8.10">
    <property type="entry name" value="DNA helicase RuvA subunit, C-terminal domain"/>
    <property type="match status" value="1"/>
</dbReference>
<evidence type="ECO:0000256" key="2">
    <source>
        <dbReference type="SAM" id="SignalP"/>
    </source>
</evidence>
<gene>
    <name evidence="3" type="ORF">E8K88_04545</name>
</gene>
<name>A0A4S5BW11_9BURK</name>
<dbReference type="EMBL" id="SSWX01000004">
    <property type="protein sequence ID" value="THJ35265.1"/>
    <property type="molecule type" value="Genomic_DNA"/>
</dbReference>
<keyword evidence="2" id="KW-0732">Signal</keyword>
<keyword evidence="1" id="KW-0472">Membrane</keyword>
<accession>A0A4S5BW11</accession>
<sequence length="540" mass="58488">MSRHLMPAAVLAFSAAATPAAYAQTTPSLVVDFVSIMSPVSAAPVPLGPLALLLSVLAIGLAVLLGKRKGPSHWLSLPVLAAVVGLGLSQPDSTQAEMVQRTLDLQASPASLALNTQISERLLVRNTTGQALRITSLGLKDGTDTMRLFTPNDTNEAVACKSGLVLTANQACAIEVVVSENFVLQAGSFLQVKLRDLHPTQPAVGYDQIYYHLARKQPDLNRFAEGTTNYTRQIERTELKRAQDYCEDTGRNSATDYVARSVSLINGTGFSCTVSEANVDASKLKTVVVGPNGQLYLTDGHHTFTTLWELKDGGPDLPVFVRVAANFSDNPDLSSFWSQMQANNYVWLRDANGATITPAQLPTSLGLATLADDPYRSLVYLTRDMGYKNSGVPEFAEFYWGMWLRGQGLDVNDYDLRDLTPAGVVVVSPNHEIADTGSTTSYVAAVRDAALLMRQLTPGAEIAPGLTGTQFGQNTSAMTQNNWDTLLQEEVWQDDARESDNRYRNGGKAWYATGYRLCGAPADNADCWQTNMIVDHTATQ</sequence>
<dbReference type="OrthoDB" id="323572at2"/>
<feature type="transmembrane region" description="Helical" evidence="1">
    <location>
        <begin position="72"/>
        <end position="89"/>
    </location>
</feature>
<dbReference type="Proteomes" id="UP000306236">
    <property type="component" value="Unassembled WGS sequence"/>
</dbReference>
<keyword evidence="4" id="KW-1185">Reference proteome</keyword>
<evidence type="ECO:0000313" key="3">
    <source>
        <dbReference type="EMBL" id="THJ35265.1"/>
    </source>
</evidence>
<protein>
    <submittedName>
        <fullName evidence="3">Midcut-by-XrtH protein</fullName>
    </submittedName>
</protein>
<dbReference type="CDD" id="cd16390">
    <property type="entry name" value="ParB_N_Srx_like"/>
    <property type="match status" value="1"/>
</dbReference>
<feature type="chain" id="PRO_5020393691" evidence="2">
    <location>
        <begin position="24"/>
        <end position="540"/>
    </location>
</feature>
<dbReference type="SUPFAM" id="SSF110849">
    <property type="entry name" value="ParB/Sulfiredoxin"/>
    <property type="match status" value="1"/>
</dbReference>
<evidence type="ECO:0000313" key="4">
    <source>
        <dbReference type="Proteomes" id="UP000306236"/>
    </source>
</evidence>
<dbReference type="Pfam" id="PF08857">
    <property type="entry name" value="ParBc_2"/>
    <property type="match status" value="1"/>
</dbReference>
<keyword evidence="1" id="KW-0812">Transmembrane</keyword>
<dbReference type="NCBIfam" id="NF033207">
    <property type="entry name" value="midcut_by_XrtH"/>
    <property type="match status" value="1"/>
</dbReference>
<dbReference type="AlphaFoldDB" id="A0A4S5BW11"/>
<keyword evidence="1" id="KW-1133">Transmembrane helix</keyword>
<dbReference type="InterPro" id="IPR014956">
    <property type="entry name" value="ParBc_2"/>
</dbReference>
<dbReference type="InterPro" id="IPR036086">
    <property type="entry name" value="ParB/Sulfiredoxin_sf"/>
</dbReference>
<feature type="transmembrane region" description="Helical" evidence="1">
    <location>
        <begin position="47"/>
        <end position="65"/>
    </location>
</feature>
<comment type="caution">
    <text evidence="3">The sequence shown here is derived from an EMBL/GenBank/DDBJ whole genome shotgun (WGS) entry which is preliminary data.</text>
</comment>
<dbReference type="Gene3D" id="3.90.1530.10">
    <property type="entry name" value="Conserved hypothetical protein from pyrococcus furiosus pfu- 392566-001, ParB domain"/>
    <property type="match status" value="1"/>
</dbReference>